<dbReference type="Gene3D" id="3.80.10.10">
    <property type="entry name" value="Ribonuclease Inhibitor"/>
    <property type="match status" value="1"/>
</dbReference>
<evidence type="ECO:0000313" key="4">
    <source>
        <dbReference type="Proteomes" id="UP001293593"/>
    </source>
</evidence>
<evidence type="ECO:0000313" key="3">
    <source>
        <dbReference type="EMBL" id="KAK4285084.1"/>
    </source>
</evidence>
<dbReference type="InterPro" id="IPR032675">
    <property type="entry name" value="LRR_dom_sf"/>
</dbReference>
<dbReference type="PANTHER" id="PTHR33463">
    <property type="entry name" value="NB-ARC DOMAIN-CONTAINING PROTEIN-RELATED"/>
    <property type="match status" value="1"/>
</dbReference>
<protein>
    <recommendedName>
        <fullName evidence="2">Disease resistance protein At4g27190-like leucine-rich repeats domain-containing protein</fullName>
    </recommendedName>
</protein>
<dbReference type="Proteomes" id="UP001293593">
    <property type="component" value="Unassembled WGS sequence"/>
</dbReference>
<name>A0AAE1N866_9FABA</name>
<feature type="domain" description="Disease resistance protein At4g27190-like leucine-rich repeats" evidence="2">
    <location>
        <begin position="186"/>
        <end position="293"/>
    </location>
</feature>
<reference evidence="3" key="1">
    <citation type="submission" date="2023-10" db="EMBL/GenBank/DDBJ databases">
        <title>Chromosome-level genome of the transformable northern wattle, Acacia crassicarpa.</title>
        <authorList>
            <person name="Massaro I."/>
            <person name="Sinha N.R."/>
            <person name="Poethig S."/>
            <person name="Leichty A.R."/>
        </authorList>
    </citation>
    <scope>NUCLEOTIDE SEQUENCE</scope>
    <source>
        <strain evidence="3">Acra3RX</strain>
        <tissue evidence="3">Leaf</tissue>
    </source>
</reference>
<keyword evidence="1" id="KW-0611">Plant defense</keyword>
<dbReference type="Pfam" id="PF23247">
    <property type="entry name" value="LRR_RPS2"/>
    <property type="match status" value="1"/>
</dbReference>
<dbReference type="SUPFAM" id="SSF52058">
    <property type="entry name" value="L domain-like"/>
    <property type="match status" value="1"/>
</dbReference>
<accession>A0AAE1N866</accession>
<dbReference type="AlphaFoldDB" id="A0AAE1N866"/>
<evidence type="ECO:0000256" key="1">
    <source>
        <dbReference type="ARBA" id="ARBA00022821"/>
    </source>
</evidence>
<dbReference type="InterPro" id="IPR050905">
    <property type="entry name" value="Plant_NBS-LRR"/>
</dbReference>
<keyword evidence="4" id="KW-1185">Reference proteome</keyword>
<comment type="caution">
    <text evidence="3">The sequence shown here is derived from an EMBL/GenBank/DDBJ whole genome shotgun (WGS) entry which is preliminary data.</text>
</comment>
<organism evidence="3 4">
    <name type="scientific">Acacia crassicarpa</name>
    <name type="common">northern wattle</name>
    <dbReference type="NCBI Taxonomy" id="499986"/>
    <lineage>
        <taxon>Eukaryota</taxon>
        <taxon>Viridiplantae</taxon>
        <taxon>Streptophyta</taxon>
        <taxon>Embryophyta</taxon>
        <taxon>Tracheophyta</taxon>
        <taxon>Spermatophyta</taxon>
        <taxon>Magnoliopsida</taxon>
        <taxon>eudicotyledons</taxon>
        <taxon>Gunneridae</taxon>
        <taxon>Pentapetalae</taxon>
        <taxon>rosids</taxon>
        <taxon>fabids</taxon>
        <taxon>Fabales</taxon>
        <taxon>Fabaceae</taxon>
        <taxon>Caesalpinioideae</taxon>
        <taxon>mimosoid clade</taxon>
        <taxon>Acacieae</taxon>
        <taxon>Acacia</taxon>
    </lineage>
</organism>
<sequence>MGYKISNTLSQLKVLELLRVKIVSTEGIGGLNLLEYLSLNVTALMNASDLWRELKNLKNLRFFRLVVRDDNVIPLGLISNLHKLKVFGFTAVGVRDEREEKEFVKELECSSNLEELWVVITTKGALNKLLNSTKLQSCIYGLALHDVGGQVNGLLLLAIMSKMKHMKYLELSDLKNEIDLSVCDTCRLSMLQDIYIHDCNTIRHLTWLKYAPLLQELYVLCCYSIEEVINGEIILEEDEKDTIFPSLEVLILRKLPNLWSIHETILSFPSLKSIHVADCENLKKLPFDSNLAKAKLRLIKGFQEWWDNLEWDDLATKATFHSKFLELQPL</sequence>
<dbReference type="InterPro" id="IPR057135">
    <property type="entry name" value="At4g27190-like_LRR"/>
</dbReference>
<gene>
    <name evidence="3" type="ORF">QN277_001828</name>
</gene>
<dbReference type="EMBL" id="JAWXYG010000001">
    <property type="protein sequence ID" value="KAK4285084.1"/>
    <property type="molecule type" value="Genomic_DNA"/>
</dbReference>
<proteinExistence type="predicted"/>
<evidence type="ECO:0000259" key="2">
    <source>
        <dbReference type="Pfam" id="PF23247"/>
    </source>
</evidence>